<dbReference type="GO" id="GO:0005783">
    <property type="term" value="C:endoplasmic reticulum"/>
    <property type="evidence" value="ECO:0007669"/>
    <property type="project" value="TreeGrafter"/>
</dbReference>
<feature type="transmembrane region" description="Helical" evidence="6">
    <location>
        <begin position="166"/>
        <end position="187"/>
    </location>
</feature>
<feature type="transmembrane region" description="Helical" evidence="6">
    <location>
        <begin position="286"/>
        <end position="310"/>
    </location>
</feature>
<feature type="transmembrane region" description="Helical" evidence="6">
    <location>
        <begin position="229"/>
        <end position="248"/>
    </location>
</feature>
<evidence type="ECO:0000313" key="10">
    <source>
        <dbReference type="RefSeq" id="XP_032818178.1"/>
    </source>
</evidence>
<dbReference type="CDD" id="cd10428">
    <property type="entry name" value="LFG_like"/>
    <property type="match status" value="1"/>
</dbReference>
<evidence type="ECO:0000256" key="3">
    <source>
        <dbReference type="ARBA" id="ARBA00022989"/>
    </source>
</evidence>
<dbReference type="GO" id="GO:0016020">
    <property type="term" value="C:membrane"/>
    <property type="evidence" value="ECO:0007669"/>
    <property type="project" value="UniProtKB-SubCell"/>
</dbReference>
<evidence type="ECO:0000256" key="5">
    <source>
        <dbReference type="SAM" id="MobiDB-lite"/>
    </source>
</evidence>
<feature type="transmembrane region" description="Helical" evidence="6">
    <location>
        <begin position="350"/>
        <end position="371"/>
    </location>
</feature>
<evidence type="ECO:0000313" key="9">
    <source>
        <dbReference type="RefSeq" id="XP_032818170.1"/>
    </source>
</evidence>
<dbReference type="InterPro" id="IPR006214">
    <property type="entry name" value="Bax_inhibitor_1-related"/>
</dbReference>
<dbReference type="RefSeq" id="XP_032818162.1">
    <property type="nucleotide sequence ID" value="XM_032962271.1"/>
</dbReference>
<organism evidence="7 8">
    <name type="scientific">Petromyzon marinus</name>
    <name type="common">Sea lamprey</name>
    <dbReference type="NCBI Taxonomy" id="7757"/>
    <lineage>
        <taxon>Eukaryota</taxon>
        <taxon>Metazoa</taxon>
        <taxon>Chordata</taxon>
        <taxon>Craniata</taxon>
        <taxon>Vertebrata</taxon>
        <taxon>Cyclostomata</taxon>
        <taxon>Hyperoartia</taxon>
        <taxon>Petromyzontiformes</taxon>
        <taxon>Petromyzontidae</taxon>
        <taxon>Petromyzon</taxon>
    </lineage>
</organism>
<evidence type="ECO:0000256" key="6">
    <source>
        <dbReference type="SAM" id="Phobius"/>
    </source>
</evidence>
<dbReference type="GeneID" id="116946967"/>
<feature type="compositionally biased region" description="Low complexity" evidence="5">
    <location>
        <begin position="93"/>
        <end position="108"/>
    </location>
</feature>
<evidence type="ECO:0000256" key="1">
    <source>
        <dbReference type="ARBA" id="ARBA00004141"/>
    </source>
</evidence>
<dbReference type="PANTHER" id="PTHR23291">
    <property type="entry name" value="BAX INHIBITOR-RELATED"/>
    <property type="match status" value="1"/>
</dbReference>
<keyword evidence="2 6" id="KW-0812">Transmembrane</keyword>
<evidence type="ECO:0000256" key="2">
    <source>
        <dbReference type="ARBA" id="ARBA00022692"/>
    </source>
</evidence>
<dbReference type="PANTHER" id="PTHR23291:SF78">
    <property type="entry name" value="FAS APOPTOTIC INHIBITORY MOLECULE 2 ISOFORM X1"/>
    <property type="match status" value="1"/>
</dbReference>
<dbReference type="KEGG" id="pmrn:116946967"/>
<gene>
    <name evidence="8 9 10" type="primary">LOC116946967</name>
</gene>
<evidence type="ECO:0000313" key="7">
    <source>
        <dbReference type="Proteomes" id="UP001318040"/>
    </source>
</evidence>
<sequence length="375" mass="41283">MATPSAPPPEYYGNNQPGYPPPYQPGAYSNPGVQPGNFQPPAGQPWVYPVPQPGGYPSPQPGGYPPPQPGGYHQSQPEGLSSPQGGGYPPPQQGVYPGFFLPSPQQQGGYPGQPQPPFVPPTIPLHPSFGGMQSPGYGGVTIEGEEDGDMGTWDDRNVRRVFVRKVYTILMLQLLVTFGIVAVFTFNESVERFVRRTPAIYWTSYGVFFVTYLVLICCTKARRMFPLNYILLSVFTLAMAYMTGMLASYYSTKSVLMCLGITAMVCAAVTLFCFQTKFDFTSCHGLMFVLSMALLLTGLVAVFTVPFGYIPWIQTVYAGLGAVVFTLFLAFDTQLLLGNRRHSISPEEHVYGALSLYMDIVYIFTFMLQLFGTRD</sequence>
<proteinExistence type="predicted"/>
<feature type="transmembrane region" description="Helical" evidence="6">
    <location>
        <begin position="199"/>
        <end position="217"/>
    </location>
</feature>
<reference evidence="8 9" key="1">
    <citation type="submission" date="2025-04" db="UniProtKB">
        <authorList>
            <consortium name="RefSeq"/>
        </authorList>
    </citation>
    <scope>IDENTIFICATION</scope>
    <source>
        <tissue evidence="8 9">Sperm</tissue>
    </source>
</reference>
<keyword evidence="7" id="KW-1185">Reference proteome</keyword>
<keyword evidence="4 6" id="KW-0472">Membrane</keyword>
<evidence type="ECO:0000313" key="8">
    <source>
        <dbReference type="RefSeq" id="XP_032818162.1"/>
    </source>
</evidence>
<comment type="subcellular location">
    <subcellularLocation>
        <location evidence="1">Membrane</location>
        <topology evidence="1">Multi-pass membrane protein</topology>
    </subcellularLocation>
</comment>
<protein>
    <submittedName>
        <fullName evidence="8 9">Protein lifeguard 2-like</fullName>
    </submittedName>
</protein>
<dbReference type="GO" id="GO:2001234">
    <property type="term" value="P:negative regulation of apoptotic signaling pathway"/>
    <property type="evidence" value="ECO:0007669"/>
    <property type="project" value="TreeGrafter"/>
</dbReference>
<name>A0AAJ7TKE2_PETMA</name>
<keyword evidence="3 6" id="KW-1133">Transmembrane helix</keyword>
<feature type="region of interest" description="Disordered" evidence="5">
    <location>
        <begin position="1"/>
        <end position="116"/>
    </location>
</feature>
<dbReference type="Proteomes" id="UP001318040">
    <property type="component" value="Chromosome 2"/>
</dbReference>
<dbReference type="RefSeq" id="XP_032818170.1">
    <property type="nucleotide sequence ID" value="XM_032962279.1"/>
</dbReference>
<dbReference type="Pfam" id="PF01027">
    <property type="entry name" value="Bax1-I"/>
    <property type="match status" value="1"/>
</dbReference>
<dbReference type="AlphaFoldDB" id="A0AAJ7TKE2"/>
<feature type="compositionally biased region" description="Pro residues" evidence="5">
    <location>
        <begin position="48"/>
        <end position="69"/>
    </location>
</feature>
<feature type="transmembrane region" description="Helical" evidence="6">
    <location>
        <begin position="254"/>
        <end position="274"/>
    </location>
</feature>
<evidence type="ECO:0000256" key="4">
    <source>
        <dbReference type="ARBA" id="ARBA00023136"/>
    </source>
</evidence>
<feature type="compositionally biased region" description="Pro residues" evidence="5">
    <location>
        <begin position="1"/>
        <end position="10"/>
    </location>
</feature>
<feature type="transmembrane region" description="Helical" evidence="6">
    <location>
        <begin position="316"/>
        <end position="338"/>
    </location>
</feature>
<dbReference type="GO" id="GO:0005794">
    <property type="term" value="C:Golgi apparatus"/>
    <property type="evidence" value="ECO:0007669"/>
    <property type="project" value="TreeGrafter"/>
</dbReference>
<accession>A0AAJ7TKE2</accession>
<dbReference type="RefSeq" id="XP_032818178.1">
    <property type="nucleotide sequence ID" value="XM_032962287.1"/>
</dbReference>